<protein>
    <submittedName>
        <fullName evidence="2">Phosphoheptose isomerase</fullName>
    </submittedName>
</protein>
<gene>
    <name evidence="2" type="ORF">DMB68_22240</name>
</gene>
<dbReference type="InterPro" id="IPR011051">
    <property type="entry name" value="RmlC_Cupin_sf"/>
</dbReference>
<evidence type="ECO:0000313" key="3">
    <source>
        <dbReference type="Proteomes" id="UP000247681"/>
    </source>
</evidence>
<dbReference type="RefSeq" id="WP_110348824.1">
    <property type="nucleotide sequence ID" value="NZ_QJHL01000008.1"/>
</dbReference>
<feature type="domain" description="Mannose-6-phosphate isomerase type II C-terminal" evidence="1">
    <location>
        <begin position="64"/>
        <end position="167"/>
    </location>
</feature>
<dbReference type="InterPro" id="IPR001538">
    <property type="entry name" value="Man6P_isomerase-2_C"/>
</dbReference>
<dbReference type="OrthoDB" id="9806359at2"/>
<keyword evidence="2" id="KW-0413">Isomerase</keyword>
<keyword evidence="3" id="KW-1185">Reference proteome</keyword>
<dbReference type="Pfam" id="PF01050">
    <property type="entry name" value="MannoseP_isomer"/>
    <property type="match status" value="1"/>
</dbReference>
<comment type="caution">
    <text evidence="2">The sequence shown here is derived from an EMBL/GenBank/DDBJ whole genome shotgun (WGS) entry which is preliminary data.</text>
</comment>
<evidence type="ECO:0000313" key="2">
    <source>
        <dbReference type="EMBL" id="PXY43120.1"/>
    </source>
</evidence>
<sequence>MNIEISNQDSKATVFDKIRNEIEKYNFNIINEDQTRPWGGFFVIDETQASDFIAKFFSHLKLDDVKITNKLSPKILVVAPNSRLSWQYHFRRSEIWKVVTGPVGVKISDTDVEGELKTLDNGDFIQMDKGERHRLIGLDSWGVIAEIWQHTDENNPSDEDDIVRLQDDFGR</sequence>
<dbReference type="EMBL" id="QJHL01000008">
    <property type="protein sequence ID" value="PXY43120.1"/>
    <property type="molecule type" value="Genomic_DNA"/>
</dbReference>
<dbReference type="Proteomes" id="UP000247681">
    <property type="component" value="Unassembled WGS sequence"/>
</dbReference>
<dbReference type="GO" id="GO:0016853">
    <property type="term" value="F:isomerase activity"/>
    <property type="evidence" value="ECO:0007669"/>
    <property type="project" value="UniProtKB-KW"/>
</dbReference>
<evidence type="ECO:0000259" key="1">
    <source>
        <dbReference type="Pfam" id="PF01050"/>
    </source>
</evidence>
<accession>A0A2V4BZP2</accession>
<dbReference type="SUPFAM" id="SSF51182">
    <property type="entry name" value="RmlC-like cupins"/>
    <property type="match status" value="1"/>
</dbReference>
<dbReference type="AlphaFoldDB" id="A0A2V4BZP2"/>
<reference evidence="2 3" key="1">
    <citation type="submission" date="2018-05" db="EMBL/GenBank/DDBJ databases">
        <title>Flavobacterium sp. strain IMCC34758, incomplete genome.</title>
        <authorList>
            <person name="Joung Y."/>
        </authorList>
    </citation>
    <scope>NUCLEOTIDE SEQUENCE [LARGE SCALE GENOMIC DNA]</scope>
    <source>
        <strain evidence="2 3">IMCC34758</strain>
    </source>
</reference>
<dbReference type="Gene3D" id="2.60.120.10">
    <property type="entry name" value="Jelly Rolls"/>
    <property type="match status" value="1"/>
</dbReference>
<name>A0A2V4BZP2_9FLAO</name>
<organism evidence="2 3">
    <name type="scientific">Flavobacterium hydrophilum</name>
    <dbReference type="NCBI Taxonomy" id="2211445"/>
    <lineage>
        <taxon>Bacteria</taxon>
        <taxon>Pseudomonadati</taxon>
        <taxon>Bacteroidota</taxon>
        <taxon>Flavobacteriia</taxon>
        <taxon>Flavobacteriales</taxon>
        <taxon>Flavobacteriaceae</taxon>
        <taxon>Flavobacterium</taxon>
    </lineage>
</organism>
<dbReference type="GO" id="GO:0016779">
    <property type="term" value="F:nucleotidyltransferase activity"/>
    <property type="evidence" value="ECO:0007669"/>
    <property type="project" value="InterPro"/>
</dbReference>
<dbReference type="InterPro" id="IPR014710">
    <property type="entry name" value="RmlC-like_jellyroll"/>
</dbReference>
<proteinExistence type="predicted"/>
<dbReference type="GO" id="GO:0005976">
    <property type="term" value="P:polysaccharide metabolic process"/>
    <property type="evidence" value="ECO:0007669"/>
    <property type="project" value="InterPro"/>
</dbReference>